<accession>A0ACD3B489</accession>
<name>A0ACD3B489_9AGAR</name>
<dbReference type="Proteomes" id="UP000308600">
    <property type="component" value="Unassembled WGS sequence"/>
</dbReference>
<evidence type="ECO:0000313" key="2">
    <source>
        <dbReference type="Proteomes" id="UP000308600"/>
    </source>
</evidence>
<keyword evidence="2" id="KW-1185">Reference proteome</keyword>
<protein>
    <submittedName>
        <fullName evidence="1">BRO1-domain-containing protein</fullName>
    </submittedName>
</protein>
<proteinExistence type="predicted"/>
<organism evidence="1 2">
    <name type="scientific">Pluteus cervinus</name>
    <dbReference type="NCBI Taxonomy" id="181527"/>
    <lineage>
        <taxon>Eukaryota</taxon>
        <taxon>Fungi</taxon>
        <taxon>Dikarya</taxon>
        <taxon>Basidiomycota</taxon>
        <taxon>Agaricomycotina</taxon>
        <taxon>Agaricomycetes</taxon>
        <taxon>Agaricomycetidae</taxon>
        <taxon>Agaricales</taxon>
        <taxon>Pluteineae</taxon>
        <taxon>Pluteaceae</taxon>
        <taxon>Pluteus</taxon>
    </lineage>
</organism>
<sequence>MSNLLAVPLKQTYQVEIKDPVRTYLQSHATAHPDEFKDDILEWQSLRKNILGEVIHNDRIRAALAYHAQLLSVLTKLPNDIPIDFTYAPVFDRNILPITLQSLTFERAGLLFNLAALYSQLGALEDRSAKEGIKRALSHYQLAAGTFSYLANKVLPKLVIHPSEEPSPLDLTKGFAKGLELLMLAQAQECSWQAAKIDNYKNGLIARIAARIAGFYTAALSTIREASPPIRHLFPSDWLPHIEAKEHHFEAVAQLRKSMDDIEAHRYGDEIARLTQAQVKAKRAYDVARRGKISPTVIQDIVSLLDTVEKSIKRAERDNDLIYHHVVPAFSALPAIAYAELAKPLTPPGLLDPSSYIGPRGELFGRLLSWGAEEALKIYSERRADLIDNRITAATHTLKGAEESVLQQLNLPASLEALERPIGLPPSLLDKAEEVRLEDGPAAIEASLDDVERLAQRAQTILNEAMDILDSEASEDEEARKTTQITRLPSHEANVELVEKDGRYRSILAQAAESDETVRQKWDEWEVNITELTWGKEELEAAVPSSTVSPMAKLTSQASQTQIHARSLRALLDSLKEIHRMSEDLIERATATAEFDDIRERIITVSSGFEKLAEVQPAMFEDILDEELSKYDKFLQEISDLEQRHSTTLNEVKVTNDAFLQSRKDDPAVKEREHALQSLDLAYHKYREIRRNLDEGYKFYNDLAGILLQFKEACKAWSLQRKLELHNLNRSMQSLSLQDDNEEQPKPKALSSAPLRSPAPGPGPAAVKSNKTNRKSALGLPAINSSDWGWESDELQLPPGPSR</sequence>
<dbReference type="EMBL" id="ML208280">
    <property type="protein sequence ID" value="TFK72898.1"/>
    <property type="molecule type" value="Genomic_DNA"/>
</dbReference>
<evidence type="ECO:0000313" key="1">
    <source>
        <dbReference type="EMBL" id="TFK72898.1"/>
    </source>
</evidence>
<reference evidence="1 2" key="1">
    <citation type="journal article" date="2019" name="Nat. Ecol. Evol.">
        <title>Megaphylogeny resolves global patterns of mushroom evolution.</title>
        <authorList>
            <person name="Varga T."/>
            <person name="Krizsan K."/>
            <person name="Foldi C."/>
            <person name="Dima B."/>
            <person name="Sanchez-Garcia M."/>
            <person name="Sanchez-Ramirez S."/>
            <person name="Szollosi G.J."/>
            <person name="Szarkandi J.G."/>
            <person name="Papp V."/>
            <person name="Albert L."/>
            <person name="Andreopoulos W."/>
            <person name="Angelini C."/>
            <person name="Antonin V."/>
            <person name="Barry K.W."/>
            <person name="Bougher N.L."/>
            <person name="Buchanan P."/>
            <person name="Buyck B."/>
            <person name="Bense V."/>
            <person name="Catcheside P."/>
            <person name="Chovatia M."/>
            <person name="Cooper J."/>
            <person name="Damon W."/>
            <person name="Desjardin D."/>
            <person name="Finy P."/>
            <person name="Geml J."/>
            <person name="Haridas S."/>
            <person name="Hughes K."/>
            <person name="Justo A."/>
            <person name="Karasinski D."/>
            <person name="Kautmanova I."/>
            <person name="Kiss B."/>
            <person name="Kocsube S."/>
            <person name="Kotiranta H."/>
            <person name="LaButti K.M."/>
            <person name="Lechner B.E."/>
            <person name="Liimatainen K."/>
            <person name="Lipzen A."/>
            <person name="Lukacs Z."/>
            <person name="Mihaltcheva S."/>
            <person name="Morgado L.N."/>
            <person name="Niskanen T."/>
            <person name="Noordeloos M.E."/>
            <person name="Ohm R.A."/>
            <person name="Ortiz-Santana B."/>
            <person name="Ovrebo C."/>
            <person name="Racz N."/>
            <person name="Riley R."/>
            <person name="Savchenko A."/>
            <person name="Shiryaev A."/>
            <person name="Soop K."/>
            <person name="Spirin V."/>
            <person name="Szebenyi C."/>
            <person name="Tomsovsky M."/>
            <person name="Tulloss R.E."/>
            <person name="Uehling J."/>
            <person name="Grigoriev I.V."/>
            <person name="Vagvolgyi C."/>
            <person name="Papp T."/>
            <person name="Martin F.M."/>
            <person name="Miettinen O."/>
            <person name="Hibbett D.S."/>
            <person name="Nagy L.G."/>
        </authorList>
    </citation>
    <scope>NUCLEOTIDE SEQUENCE [LARGE SCALE GENOMIC DNA]</scope>
    <source>
        <strain evidence="1 2">NL-1719</strain>
    </source>
</reference>
<gene>
    <name evidence="1" type="ORF">BDN72DRAFT_925251</name>
</gene>